<comment type="subcellular location">
    <subcellularLocation>
        <location evidence="1">Mitochondrion</location>
    </subcellularLocation>
</comment>
<accession>A0ABM1BYW1</accession>
<dbReference type="PANTHER" id="PTHR28595">
    <property type="entry name" value="39S RIBOSOMAL PROTEIN L54, MITOCHONDRIAL"/>
    <property type="match status" value="1"/>
</dbReference>
<evidence type="ECO:0000256" key="7">
    <source>
        <dbReference type="ARBA" id="ARBA00035179"/>
    </source>
</evidence>
<gene>
    <name evidence="9" type="primary">LOC106475131</name>
</gene>
<evidence type="ECO:0000256" key="5">
    <source>
        <dbReference type="ARBA" id="ARBA00023274"/>
    </source>
</evidence>
<evidence type="ECO:0000256" key="4">
    <source>
        <dbReference type="ARBA" id="ARBA00023128"/>
    </source>
</evidence>
<dbReference type="Proteomes" id="UP000694941">
    <property type="component" value="Unplaced"/>
</dbReference>
<keyword evidence="3" id="KW-0689">Ribosomal protein</keyword>
<dbReference type="PANTHER" id="PTHR28595:SF1">
    <property type="entry name" value="LARGE RIBOSOMAL SUBUNIT PROTEIN ML54"/>
    <property type="match status" value="1"/>
</dbReference>
<keyword evidence="4" id="KW-0496">Mitochondrion</keyword>
<dbReference type="Pfam" id="PF08561">
    <property type="entry name" value="Ribosomal_L37"/>
    <property type="match status" value="1"/>
</dbReference>
<protein>
    <recommendedName>
        <fullName evidence="7">Large ribosomal subunit protein mL54</fullName>
    </recommendedName>
</protein>
<reference evidence="9" key="1">
    <citation type="submission" date="2025-08" db="UniProtKB">
        <authorList>
            <consortium name="RefSeq"/>
        </authorList>
    </citation>
    <scope>IDENTIFICATION</scope>
    <source>
        <tissue evidence="9">Muscle</tissue>
    </source>
</reference>
<dbReference type="GeneID" id="106475131"/>
<evidence type="ECO:0000313" key="8">
    <source>
        <dbReference type="Proteomes" id="UP000694941"/>
    </source>
</evidence>
<organism evidence="8 9">
    <name type="scientific">Limulus polyphemus</name>
    <name type="common">Atlantic horseshoe crab</name>
    <dbReference type="NCBI Taxonomy" id="6850"/>
    <lineage>
        <taxon>Eukaryota</taxon>
        <taxon>Metazoa</taxon>
        <taxon>Ecdysozoa</taxon>
        <taxon>Arthropoda</taxon>
        <taxon>Chelicerata</taxon>
        <taxon>Merostomata</taxon>
        <taxon>Xiphosura</taxon>
        <taxon>Limulidae</taxon>
        <taxon>Limulus</taxon>
    </lineage>
</organism>
<dbReference type="InterPro" id="IPR013870">
    <property type="entry name" value="Ribosomal_mL54"/>
</dbReference>
<proteinExistence type="inferred from homology"/>
<keyword evidence="2" id="KW-0809">Transit peptide</keyword>
<keyword evidence="8" id="KW-1185">Reference proteome</keyword>
<comment type="similarity">
    <text evidence="6">Belongs to the mitochondrion-specific ribosomal protein mL54 family.</text>
</comment>
<evidence type="ECO:0000256" key="6">
    <source>
        <dbReference type="ARBA" id="ARBA00033752"/>
    </source>
</evidence>
<name>A0ABM1BYW1_LIMPO</name>
<dbReference type="RefSeq" id="XP_013791283.1">
    <property type="nucleotide sequence ID" value="XM_013935829.2"/>
</dbReference>
<evidence type="ECO:0000256" key="3">
    <source>
        <dbReference type="ARBA" id="ARBA00022980"/>
    </source>
</evidence>
<sequence length="183" mass="20775">MATAITWNVKRTFVTIKKIKNINLLGTSWTPLYATKSGYAKKPSMAGLGGKSKGKGAIGVAVQKKRLPVETDPHKLVNYVCGSNIYKDGQDIKIKDDSEYPDWIWDLRLGPFPSLEELDPNTLQYWERLHLLNVARGNRLLKTKRLGEMRVNEAKKLEKLKAIRFRALAFHYHDPGVEVKGLE</sequence>
<evidence type="ECO:0000256" key="2">
    <source>
        <dbReference type="ARBA" id="ARBA00022946"/>
    </source>
</evidence>
<evidence type="ECO:0000256" key="1">
    <source>
        <dbReference type="ARBA" id="ARBA00004173"/>
    </source>
</evidence>
<keyword evidence="5" id="KW-0687">Ribonucleoprotein</keyword>
<evidence type="ECO:0000313" key="9">
    <source>
        <dbReference type="RefSeq" id="XP_013791283.1"/>
    </source>
</evidence>